<name>A0ABQ7DBG0_BRACR</name>
<keyword evidence="1" id="KW-1133">Transmembrane helix</keyword>
<sequence>MPSRNLGSIAVKNFKNFSSKESFFIFYPALRYKQPAAHYKHLAPRYCGERQLAALAVKNFKNFSSKESFFIFYPALRYKQPAAHYKHLAPRYCGERQLAALADSWGLINYSSSTSAKPIKRDDKESVASDPPTTFKEFTERICCIWKCFFDEDEASDVFMSLLDQIMWLESLAFLTLVVSSCMLQSFIIICIWLF</sequence>
<gene>
    <name evidence="2" type="ORF">DY000_02015518</name>
</gene>
<accession>A0ABQ7DBG0</accession>
<proteinExistence type="predicted"/>
<organism evidence="2 3">
    <name type="scientific">Brassica cretica</name>
    <name type="common">Mustard</name>
    <dbReference type="NCBI Taxonomy" id="69181"/>
    <lineage>
        <taxon>Eukaryota</taxon>
        <taxon>Viridiplantae</taxon>
        <taxon>Streptophyta</taxon>
        <taxon>Embryophyta</taxon>
        <taxon>Tracheophyta</taxon>
        <taxon>Spermatophyta</taxon>
        <taxon>Magnoliopsida</taxon>
        <taxon>eudicotyledons</taxon>
        <taxon>Gunneridae</taxon>
        <taxon>Pentapetalae</taxon>
        <taxon>rosids</taxon>
        <taxon>malvids</taxon>
        <taxon>Brassicales</taxon>
        <taxon>Brassicaceae</taxon>
        <taxon>Brassiceae</taxon>
        <taxon>Brassica</taxon>
    </lineage>
</organism>
<feature type="transmembrane region" description="Helical" evidence="1">
    <location>
        <begin position="172"/>
        <end position="194"/>
    </location>
</feature>
<keyword evidence="1" id="KW-0472">Membrane</keyword>
<evidence type="ECO:0000256" key="1">
    <source>
        <dbReference type="SAM" id="Phobius"/>
    </source>
</evidence>
<keyword evidence="3" id="KW-1185">Reference proteome</keyword>
<keyword evidence="1" id="KW-0812">Transmembrane</keyword>
<reference evidence="2 3" key="1">
    <citation type="journal article" date="2020" name="BMC Genomics">
        <title>Intraspecific diversification of the crop wild relative Brassica cretica Lam. using demographic model selection.</title>
        <authorList>
            <person name="Kioukis A."/>
            <person name="Michalopoulou V.A."/>
            <person name="Briers L."/>
            <person name="Pirintsos S."/>
            <person name="Studholme D.J."/>
            <person name="Pavlidis P."/>
            <person name="Sarris P.F."/>
        </authorList>
    </citation>
    <scope>NUCLEOTIDE SEQUENCE [LARGE SCALE GENOMIC DNA]</scope>
    <source>
        <strain evidence="3">cv. PFS-1207/04</strain>
    </source>
</reference>
<protein>
    <submittedName>
        <fullName evidence="2">Uncharacterized protein</fullName>
    </submittedName>
</protein>
<dbReference type="EMBL" id="QGKV02000759">
    <property type="protein sequence ID" value="KAF3568937.1"/>
    <property type="molecule type" value="Genomic_DNA"/>
</dbReference>
<evidence type="ECO:0000313" key="3">
    <source>
        <dbReference type="Proteomes" id="UP000266723"/>
    </source>
</evidence>
<comment type="caution">
    <text evidence="2">The sequence shown here is derived from an EMBL/GenBank/DDBJ whole genome shotgun (WGS) entry which is preliminary data.</text>
</comment>
<evidence type="ECO:0000313" key="2">
    <source>
        <dbReference type="EMBL" id="KAF3568937.1"/>
    </source>
</evidence>
<dbReference type="Proteomes" id="UP000266723">
    <property type="component" value="Unassembled WGS sequence"/>
</dbReference>